<name>A0ABY9ISN7_9ACTN</name>
<gene>
    <name evidence="6" type="ORF">P8A19_24235</name>
</gene>
<dbReference type="SUPFAM" id="SSF47203">
    <property type="entry name" value="Acyl-CoA dehydrogenase C-terminal domain-like"/>
    <property type="match status" value="1"/>
</dbReference>
<reference evidence="6 7" key="1">
    <citation type="submission" date="2023-03" db="EMBL/GenBank/DDBJ databases">
        <title>Isolation and description of six Streptomyces strains from soil environments, able to metabolize different microbial glucans.</title>
        <authorList>
            <person name="Widen T."/>
            <person name="Larsbrink J."/>
        </authorList>
    </citation>
    <scope>NUCLEOTIDE SEQUENCE [LARGE SCALE GENOMIC DNA]</scope>
    <source>
        <strain evidence="6 7">Alt2</strain>
    </source>
</reference>
<dbReference type="GO" id="GO:0016787">
    <property type="term" value="F:hydrolase activity"/>
    <property type="evidence" value="ECO:0007669"/>
    <property type="project" value="UniProtKB-KW"/>
</dbReference>
<dbReference type="RefSeq" id="WP_306070470.1">
    <property type="nucleotide sequence ID" value="NZ_CP120988.1"/>
</dbReference>
<accession>A0ABY9ISN7</accession>
<keyword evidence="1" id="KW-0560">Oxidoreductase</keyword>
<keyword evidence="7" id="KW-1185">Reference proteome</keyword>
<evidence type="ECO:0000313" key="7">
    <source>
        <dbReference type="Proteomes" id="UP001235744"/>
    </source>
</evidence>
<organism evidence="6 7">
    <name type="scientific">Streptomyces poriferorum</name>
    <dbReference type="NCBI Taxonomy" id="2798799"/>
    <lineage>
        <taxon>Bacteria</taxon>
        <taxon>Bacillati</taxon>
        <taxon>Actinomycetota</taxon>
        <taxon>Actinomycetes</taxon>
        <taxon>Kitasatosporales</taxon>
        <taxon>Streptomycetaceae</taxon>
        <taxon>Streptomyces</taxon>
    </lineage>
</organism>
<dbReference type="Gene3D" id="2.40.110.10">
    <property type="entry name" value="Butyryl-CoA Dehydrogenase, subunit A, domain 2"/>
    <property type="match status" value="1"/>
</dbReference>
<feature type="domain" description="Acyl-CoA dehydrogenase C-terminal" evidence="5">
    <location>
        <begin position="248"/>
        <end position="371"/>
    </location>
</feature>
<evidence type="ECO:0000256" key="1">
    <source>
        <dbReference type="ARBA" id="ARBA00023002"/>
    </source>
</evidence>
<feature type="region of interest" description="Disordered" evidence="3">
    <location>
        <begin position="1"/>
        <end position="24"/>
    </location>
</feature>
<protein>
    <submittedName>
        <fullName evidence="6">Hydrolase</fullName>
    </submittedName>
</protein>
<dbReference type="PANTHER" id="PTHR48083">
    <property type="entry name" value="MEDIUM-CHAIN SPECIFIC ACYL-COA DEHYDROGENASE, MITOCHONDRIAL-RELATED"/>
    <property type="match status" value="1"/>
</dbReference>
<dbReference type="Pfam" id="PF02771">
    <property type="entry name" value="Acyl-CoA_dh_N"/>
    <property type="match status" value="1"/>
</dbReference>
<dbReference type="InterPro" id="IPR009100">
    <property type="entry name" value="AcylCoA_DH/oxidase_NM_dom_sf"/>
</dbReference>
<dbReference type="EMBL" id="CP120988">
    <property type="protein sequence ID" value="WLQ58341.1"/>
    <property type="molecule type" value="Genomic_DNA"/>
</dbReference>
<dbReference type="InterPro" id="IPR037069">
    <property type="entry name" value="AcylCoA_DH/ox_N_sf"/>
</dbReference>
<evidence type="ECO:0000256" key="2">
    <source>
        <dbReference type="ARBA" id="ARBA00049661"/>
    </source>
</evidence>
<dbReference type="Gene3D" id="1.10.540.10">
    <property type="entry name" value="Acyl-CoA dehydrogenase/oxidase, N-terminal domain"/>
    <property type="match status" value="1"/>
</dbReference>
<sequence>MCPSAELHRPKEAEAPRLRRTSSERDLLDAVPAASSLAAQGADAADRDGRLAAETVAALTDAGFHRLFVPPGWGGFDGTFTTLVTTVAAVGEGCASAAWVAAVFANFGRLAGFLPQEGQRAIWGNGADARLSGAVAPSGRALPAPGGWLLSGRWQYVSGASFSDWALLAGRAAEGGGEQVRFFAVPRREYEITGTWSAPGMRGTGSDTVRVEGAFVAKELSFPRGPAAGGTSSPYRRLAAPSAAVTPLCFVSPALGAASAALAAWAERLRGAGTSGKAPTEAARIAFARSTGEVDAARLLVDRVASGADRGRVMTRPEVARHARDAALAMDLVSTAVSRLYRLVGTSGQSESRFQRPWRDITTAAGHALLDFEAAGRSYTDELITSRKAAHGAPQDARSHRG</sequence>
<keyword evidence="6" id="KW-0378">Hydrolase</keyword>
<evidence type="ECO:0000313" key="6">
    <source>
        <dbReference type="EMBL" id="WLQ58341.1"/>
    </source>
</evidence>
<evidence type="ECO:0000256" key="3">
    <source>
        <dbReference type="SAM" id="MobiDB-lite"/>
    </source>
</evidence>
<dbReference type="Gene3D" id="1.20.140.10">
    <property type="entry name" value="Butyryl-CoA Dehydrogenase, subunit A, domain 3"/>
    <property type="match status" value="1"/>
</dbReference>
<dbReference type="InterPro" id="IPR013786">
    <property type="entry name" value="AcylCoA_DH/ox_N"/>
</dbReference>
<dbReference type="Proteomes" id="UP001235744">
    <property type="component" value="Chromosome"/>
</dbReference>
<dbReference type="InterPro" id="IPR050741">
    <property type="entry name" value="Acyl-CoA_dehydrogenase"/>
</dbReference>
<dbReference type="SUPFAM" id="SSF56645">
    <property type="entry name" value="Acyl-CoA dehydrogenase NM domain-like"/>
    <property type="match status" value="1"/>
</dbReference>
<evidence type="ECO:0000259" key="4">
    <source>
        <dbReference type="Pfam" id="PF02771"/>
    </source>
</evidence>
<dbReference type="InterPro" id="IPR046373">
    <property type="entry name" value="Acyl-CoA_Oxase/DH_mid-dom_sf"/>
</dbReference>
<dbReference type="InterPro" id="IPR036250">
    <property type="entry name" value="AcylCo_DH-like_C"/>
</dbReference>
<comment type="similarity">
    <text evidence="2">Belongs to the HpaH/HsaA monooxygenase family.</text>
</comment>
<dbReference type="PIRSF" id="PIRSF016578">
    <property type="entry name" value="HsaA"/>
    <property type="match status" value="1"/>
</dbReference>
<evidence type="ECO:0000259" key="5">
    <source>
        <dbReference type="Pfam" id="PF08028"/>
    </source>
</evidence>
<dbReference type="InterPro" id="IPR013107">
    <property type="entry name" value="Acyl-CoA_DH_C"/>
</dbReference>
<feature type="domain" description="Acyl-CoA dehydrogenase/oxidase N-terminal" evidence="4">
    <location>
        <begin position="39"/>
        <end position="103"/>
    </location>
</feature>
<dbReference type="PANTHER" id="PTHR48083:SF19">
    <property type="entry name" value="FLAVIN-DEPENDENT MONOOXYGENASE, OXYGENASE SUBUNIT HSAA"/>
    <property type="match status" value="1"/>
</dbReference>
<dbReference type="Pfam" id="PF08028">
    <property type="entry name" value="Acyl-CoA_dh_2"/>
    <property type="match status" value="1"/>
</dbReference>
<proteinExistence type="inferred from homology"/>